<name>A0A1F8EG07_9BACT</name>
<dbReference type="InterPro" id="IPR017946">
    <property type="entry name" value="PLC-like_Pdiesterase_TIM-brl"/>
</dbReference>
<dbReference type="AlphaFoldDB" id="A0A1F8EG07"/>
<sequence>MEVISHRGRTSPHELGNSLRSFISAYNLGVTGIETDISFTADKRIIIYHPDSTKPNLADMKWRDIDKSVFKVMQLNDFLSLLKSFSDTFCCLDIKQNSEELVKKAVEMVLDKGLQNRIYFTAFEKKARWITIESHAGLLLLAKKIYPKTKIQIITTTSWNLLEVADKYNPDAMSIGWLLEPLPVRLITKSLFKAKVRTLNFKKQISEIQRRGTKIWAGIFNDPEDMNYFVDLGVDGIFTDSPGTVFELIEKKKIP</sequence>
<dbReference type="Proteomes" id="UP000177117">
    <property type="component" value="Unassembled WGS sequence"/>
</dbReference>
<evidence type="ECO:0000313" key="3">
    <source>
        <dbReference type="Proteomes" id="UP000177117"/>
    </source>
</evidence>
<organism evidence="2 3">
    <name type="scientific">Candidatus Yanofskybacteria bacterium RIFCSPHIGHO2_01_FULL_41_53</name>
    <dbReference type="NCBI Taxonomy" id="1802663"/>
    <lineage>
        <taxon>Bacteria</taxon>
        <taxon>Candidatus Yanofskyibacteriota</taxon>
    </lineage>
</organism>
<dbReference type="PANTHER" id="PTHR46211:SF14">
    <property type="entry name" value="GLYCEROPHOSPHODIESTER PHOSPHODIESTERASE"/>
    <property type="match status" value="1"/>
</dbReference>
<dbReference type="GO" id="GO:0008081">
    <property type="term" value="F:phosphoric diester hydrolase activity"/>
    <property type="evidence" value="ECO:0007669"/>
    <property type="project" value="InterPro"/>
</dbReference>
<dbReference type="CDD" id="cd08556">
    <property type="entry name" value="GDPD"/>
    <property type="match status" value="1"/>
</dbReference>
<dbReference type="PROSITE" id="PS51704">
    <property type="entry name" value="GP_PDE"/>
    <property type="match status" value="1"/>
</dbReference>
<comment type="caution">
    <text evidence="2">The sequence shown here is derived from an EMBL/GenBank/DDBJ whole genome shotgun (WGS) entry which is preliminary data.</text>
</comment>
<accession>A0A1F8EG07</accession>
<dbReference type="GO" id="GO:0006629">
    <property type="term" value="P:lipid metabolic process"/>
    <property type="evidence" value="ECO:0007669"/>
    <property type="project" value="InterPro"/>
</dbReference>
<dbReference type="EMBL" id="MGJD01000035">
    <property type="protein sequence ID" value="OGM99784.1"/>
    <property type="molecule type" value="Genomic_DNA"/>
</dbReference>
<dbReference type="SUPFAM" id="SSF51695">
    <property type="entry name" value="PLC-like phosphodiesterases"/>
    <property type="match status" value="1"/>
</dbReference>
<evidence type="ECO:0000259" key="1">
    <source>
        <dbReference type="PROSITE" id="PS51704"/>
    </source>
</evidence>
<reference evidence="2 3" key="1">
    <citation type="journal article" date="2016" name="Nat. Commun.">
        <title>Thousands of microbial genomes shed light on interconnected biogeochemical processes in an aquifer system.</title>
        <authorList>
            <person name="Anantharaman K."/>
            <person name="Brown C.T."/>
            <person name="Hug L.A."/>
            <person name="Sharon I."/>
            <person name="Castelle C.J."/>
            <person name="Probst A.J."/>
            <person name="Thomas B.C."/>
            <person name="Singh A."/>
            <person name="Wilkins M.J."/>
            <person name="Karaoz U."/>
            <person name="Brodie E.L."/>
            <person name="Williams K.H."/>
            <person name="Hubbard S.S."/>
            <person name="Banfield J.F."/>
        </authorList>
    </citation>
    <scope>NUCLEOTIDE SEQUENCE [LARGE SCALE GENOMIC DNA]</scope>
</reference>
<dbReference type="Pfam" id="PF03009">
    <property type="entry name" value="GDPD"/>
    <property type="match status" value="1"/>
</dbReference>
<feature type="domain" description="GP-PDE" evidence="1">
    <location>
        <begin position="1"/>
        <end position="249"/>
    </location>
</feature>
<protein>
    <recommendedName>
        <fullName evidence="1">GP-PDE domain-containing protein</fullName>
    </recommendedName>
</protein>
<gene>
    <name evidence="2" type="ORF">A2650_04930</name>
</gene>
<proteinExistence type="predicted"/>
<dbReference type="Gene3D" id="3.20.20.190">
    <property type="entry name" value="Phosphatidylinositol (PI) phosphodiesterase"/>
    <property type="match status" value="1"/>
</dbReference>
<evidence type="ECO:0000313" key="2">
    <source>
        <dbReference type="EMBL" id="OGM99784.1"/>
    </source>
</evidence>
<dbReference type="PANTHER" id="PTHR46211">
    <property type="entry name" value="GLYCEROPHOSPHORYL DIESTER PHOSPHODIESTERASE"/>
    <property type="match status" value="1"/>
</dbReference>
<dbReference type="InterPro" id="IPR030395">
    <property type="entry name" value="GP_PDE_dom"/>
</dbReference>